<dbReference type="EMBL" id="CAEZSE010000044">
    <property type="protein sequence ID" value="CAB4532107.1"/>
    <property type="molecule type" value="Genomic_DNA"/>
</dbReference>
<sequence>MVFALTTFVGAVVGALVGATAEKFIFEIDSQIVISRLKLTILGIALGVSFAFLIRIRFSSWDLQVAYAILCSGLILQTMIDALTHQLVRSITHLIGVTGILFLLISAIRADSYGSIVAALVCAFAGGFLFAVINKIAPGGLGGGDVRLVPVLGWYLGFLGYNESVWAIFIACLSASVVGVSLIAVGRGSLKRRLAFAPYLTLGTLVCIFLGDRLPRVFS</sequence>
<keyword evidence="2" id="KW-0812">Transmembrane</keyword>
<dbReference type="GO" id="GO:0006465">
    <property type="term" value="P:signal peptide processing"/>
    <property type="evidence" value="ECO:0007669"/>
    <property type="project" value="TreeGrafter"/>
</dbReference>
<dbReference type="AlphaFoldDB" id="A0A6J6B0D5"/>
<evidence type="ECO:0000313" key="4">
    <source>
        <dbReference type="EMBL" id="CAB4532107.1"/>
    </source>
</evidence>
<name>A0A6J6B0D5_9ZZZZ</name>
<dbReference type="Gene3D" id="1.20.120.1220">
    <property type="match status" value="1"/>
</dbReference>
<feature type="transmembrane region" description="Helical" evidence="2">
    <location>
        <begin position="90"/>
        <end position="108"/>
    </location>
</feature>
<proteinExistence type="inferred from homology"/>
<organism evidence="4">
    <name type="scientific">freshwater metagenome</name>
    <dbReference type="NCBI Taxonomy" id="449393"/>
    <lineage>
        <taxon>unclassified sequences</taxon>
        <taxon>metagenomes</taxon>
        <taxon>ecological metagenomes</taxon>
    </lineage>
</organism>
<accession>A0A6J6B0D5</accession>
<dbReference type="GO" id="GO:0004190">
    <property type="term" value="F:aspartic-type endopeptidase activity"/>
    <property type="evidence" value="ECO:0007669"/>
    <property type="project" value="InterPro"/>
</dbReference>
<dbReference type="GO" id="GO:0005886">
    <property type="term" value="C:plasma membrane"/>
    <property type="evidence" value="ECO:0007669"/>
    <property type="project" value="TreeGrafter"/>
</dbReference>
<dbReference type="PANTHER" id="PTHR30487:SF0">
    <property type="entry name" value="PREPILIN LEADER PEPTIDASE_N-METHYLTRANSFERASE-RELATED"/>
    <property type="match status" value="1"/>
</dbReference>
<comment type="similarity">
    <text evidence="1">Belongs to the peptidase A24 family.</text>
</comment>
<dbReference type="PANTHER" id="PTHR30487">
    <property type="entry name" value="TYPE 4 PREPILIN-LIKE PROTEINS LEADER PEPTIDE-PROCESSING ENZYME"/>
    <property type="match status" value="1"/>
</dbReference>
<protein>
    <submittedName>
        <fullName evidence="4">Unannotated protein</fullName>
    </submittedName>
</protein>
<feature type="transmembrane region" description="Helical" evidence="2">
    <location>
        <begin position="115"/>
        <end position="133"/>
    </location>
</feature>
<dbReference type="InterPro" id="IPR000045">
    <property type="entry name" value="Prepilin_IV_endopep_pep"/>
</dbReference>
<reference evidence="4" key="1">
    <citation type="submission" date="2020-05" db="EMBL/GenBank/DDBJ databases">
        <authorList>
            <person name="Chiriac C."/>
            <person name="Salcher M."/>
            <person name="Ghai R."/>
            <person name="Kavagutti S V."/>
        </authorList>
    </citation>
    <scope>NUCLEOTIDE SEQUENCE</scope>
</reference>
<feature type="transmembrane region" description="Helical" evidence="2">
    <location>
        <begin position="194"/>
        <end position="211"/>
    </location>
</feature>
<gene>
    <name evidence="4" type="ORF">UFOPK1353_00392</name>
</gene>
<feature type="transmembrane region" description="Helical" evidence="2">
    <location>
        <begin position="37"/>
        <end position="58"/>
    </location>
</feature>
<keyword evidence="2" id="KW-1133">Transmembrane helix</keyword>
<dbReference type="Pfam" id="PF01478">
    <property type="entry name" value="Peptidase_A24"/>
    <property type="match status" value="1"/>
</dbReference>
<evidence type="ECO:0000259" key="3">
    <source>
        <dbReference type="Pfam" id="PF01478"/>
    </source>
</evidence>
<evidence type="ECO:0000256" key="2">
    <source>
        <dbReference type="SAM" id="Phobius"/>
    </source>
</evidence>
<evidence type="ECO:0000256" key="1">
    <source>
        <dbReference type="ARBA" id="ARBA00005801"/>
    </source>
</evidence>
<feature type="domain" description="Prepilin type IV endopeptidase peptidase" evidence="3">
    <location>
        <begin position="69"/>
        <end position="179"/>
    </location>
</feature>
<feature type="transmembrane region" description="Helical" evidence="2">
    <location>
        <begin position="164"/>
        <end position="185"/>
    </location>
</feature>
<dbReference type="InterPro" id="IPR050882">
    <property type="entry name" value="Prepilin_peptidase/N-MTase"/>
</dbReference>
<keyword evidence="2" id="KW-0472">Membrane</keyword>
<feature type="transmembrane region" description="Helical" evidence="2">
    <location>
        <begin position="65"/>
        <end position="84"/>
    </location>
</feature>